<feature type="region of interest" description="Disordered" evidence="1">
    <location>
        <begin position="1"/>
        <end position="20"/>
    </location>
</feature>
<dbReference type="Pfam" id="PF12505">
    <property type="entry name" value="DUF3712"/>
    <property type="match status" value="1"/>
</dbReference>
<accession>A0ABR0RZ95</accession>
<dbReference type="RefSeq" id="XP_064734032.1">
    <property type="nucleotide sequence ID" value="XM_064868535.1"/>
</dbReference>
<dbReference type="Proteomes" id="UP001334248">
    <property type="component" value="Unassembled WGS sequence"/>
</dbReference>
<evidence type="ECO:0000256" key="2">
    <source>
        <dbReference type="SAM" id="Phobius"/>
    </source>
</evidence>
<evidence type="ECO:0000313" key="3">
    <source>
        <dbReference type="EMBL" id="KAK5945942.1"/>
    </source>
</evidence>
<sequence length="334" mass="36691">MTHESIAHEKDEAAHHEVSEQKSQKGKLRRICGRFWWLYFLLFVIIVLAVVLPIIYVAYPKVARRAADRSTLQVTSMTIQNPTPDSVELGFTQVVNNPTKYEPTLYPFNASFYMLDNADNPPFASIRTPKITKAANGTESEVPLQRVNITHMDEFTRYVLLALGSEEFTVALRGHGGLSTSSLPKTNVNYDKNITLKGFDGLKNFGLLSFNTLNTTEPDGTNAVGVAAIFNPTVMTLNLGNVTLAMSVNGTDIGVATLNNLVLVPGLQQVDLRAEVYQLVAVGIVLERQNPVLPVDLKGGNSTVDGQQIPYYTTMLQEVALQMDIDVTKAMEGS</sequence>
<reference evidence="3 4" key="1">
    <citation type="journal article" date="2023" name="Res Sq">
        <title>Genomic and morphological characterization of Knufia obscura isolated from the Mars 2020 spacecraft assembly facility.</title>
        <authorList>
            <person name="Chander A.M."/>
            <person name="Teixeira M.M."/>
            <person name="Singh N.K."/>
            <person name="Williams M.P."/>
            <person name="Parker C.W."/>
            <person name="Leo P."/>
            <person name="Stajich J.E."/>
            <person name="Torok T."/>
            <person name="Tighe S."/>
            <person name="Mason C.E."/>
            <person name="Venkateswaran K."/>
        </authorList>
    </citation>
    <scope>NUCLEOTIDE SEQUENCE [LARGE SCALE GENOMIC DNA]</scope>
    <source>
        <strain evidence="3 4">CCFEE 5817</strain>
    </source>
</reference>
<dbReference type="PANTHER" id="PTHR35895">
    <property type="entry name" value="CHROMOSOME 16, WHOLE GENOME SHOTGUN SEQUENCE"/>
    <property type="match status" value="1"/>
</dbReference>
<proteinExistence type="predicted"/>
<organism evidence="3 4">
    <name type="scientific">Knufia obscura</name>
    <dbReference type="NCBI Taxonomy" id="1635080"/>
    <lineage>
        <taxon>Eukaryota</taxon>
        <taxon>Fungi</taxon>
        <taxon>Dikarya</taxon>
        <taxon>Ascomycota</taxon>
        <taxon>Pezizomycotina</taxon>
        <taxon>Eurotiomycetes</taxon>
        <taxon>Chaetothyriomycetidae</taxon>
        <taxon>Chaetothyriales</taxon>
        <taxon>Trichomeriaceae</taxon>
        <taxon>Knufia</taxon>
    </lineage>
</organism>
<feature type="transmembrane region" description="Helical" evidence="2">
    <location>
        <begin position="35"/>
        <end position="59"/>
    </location>
</feature>
<dbReference type="InterPro" id="IPR046368">
    <property type="entry name" value="Tag1"/>
</dbReference>
<evidence type="ECO:0000313" key="4">
    <source>
        <dbReference type="Proteomes" id="UP001334248"/>
    </source>
</evidence>
<keyword evidence="2" id="KW-0812">Transmembrane</keyword>
<keyword evidence="2" id="KW-0472">Membrane</keyword>
<dbReference type="PANTHER" id="PTHR35895:SF1">
    <property type="entry name" value="LIPID-BINDING SERUM GLYCOPROTEIN C-TERMINAL DOMAIN-CONTAINING PROTEIN"/>
    <property type="match status" value="1"/>
</dbReference>
<evidence type="ECO:0000256" key="1">
    <source>
        <dbReference type="SAM" id="MobiDB-lite"/>
    </source>
</evidence>
<name>A0ABR0RZ95_9EURO</name>
<dbReference type="GeneID" id="89993530"/>
<comment type="caution">
    <text evidence="3">The sequence shown here is derived from an EMBL/GenBank/DDBJ whole genome shotgun (WGS) entry which is preliminary data.</text>
</comment>
<keyword evidence="2" id="KW-1133">Transmembrane helix</keyword>
<protein>
    <recommendedName>
        <fullName evidence="5">Late embryogenesis abundant protein LEA-2 subgroup domain-containing protein</fullName>
    </recommendedName>
</protein>
<evidence type="ECO:0008006" key="5">
    <source>
        <dbReference type="Google" id="ProtNLM"/>
    </source>
</evidence>
<dbReference type="EMBL" id="JAVHJV010000001">
    <property type="protein sequence ID" value="KAK5945942.1"/>
    <property type="molecule type" value="Genomic_DNA"/>
</dbReference>
<gene>
    <name evidence="3" type="ORF">PMZ80_000081</name>
</gene>
<dbReference type="InterPro" id="IPR022185">
    <property type="entry name" value="DUF3712"/>
</dbReference>
<keyword evidence="4" id="KW-1185">Reference proteome</keyword>